<comment type="catalytic activity">
    <reaction evidence="11">
        <text>dibenzothiophene + FMNH2 + O2 = dibenzothiophene 5-oxide + FMN + H2O + H(+)</text>
        <dbReference type="Rhea" id="RHEA:49076"/>
        <dbReference type="ChEBI" id="CHEBI:15377"/>
        <dbReference type="ChEBI" id="CHEBI:15378"/>
        <dbReference type="ChEBI" id="CHEBI:15379"/>
        <dbReference type="ChEBI" id="CHEBI:23681"/>
        <dbReference type="ChEBI" id="CHEBI:23683"/>
        <dbReference type="ChEBI" id="CHEBI:57618"/>
        <dbReference type="ChEBI" id="CHEBI:58210"/>
    </reaction>
</comment>
<dbReference type="InterPro" id="IPR036250">
    <property type="entry name" value="AcylCo_DH-like_C"/>
</dbReference>
<proteinExistence type="inferred from homology"/>
<evidence type="ECO:0000256" key="4">
    <source>
        <dbReference type="ARBA" id="ARBA00022741"/>
    </source>
</evidence>
<dbReference type="PIRSF" id="PIRSF016578">
    <property type="entry name" value="HsaA"/>
    <property type="match status" value="1"/>
</dbReference>
<feature type="domain" description="Acyl-CoA oxidase/dehydrogenase middle" evidence="14">
    <location>
        <begin position="142"/>
        <end position="216"/>
    </location>
</feature>
<keyword evidence="3" id="KW-0288">FMN</keyword>
<dbReference type="Gene3D" id="2.40.110.10">
    <property type="entry name" value="Butyryl-CoA Dehydrogenase, subunit A, domain 2"/>
    <property type="match status" value="1"/>
</dbReference>
<dbReference type="Pfam" id="PF08028">
    <property type="entry name" value="Acyl-CoA_dh_2"/>
    <property type="match status" value="1"/>
</dbReference>
<dbReference type="RefSeq" id="WP_379073805.1">
    <property type="nucleotide sequence ID" value="NZ_JBHTJW010000002.1"/>
</dbReference>
<dbReference type="InterPro" id="IPR046373">
    <property type="entry name" value="Acyl-CoA_Oxase/DH_mid-dom_sf"/>
</dbReference>
<keyword evidence="6" id="KW-0503">Monooxygenase</keyword>
<evidence type="ECO:0000256" key="10">
    <source>
        <dbReference type="ARBA" id="ARBA00034345"/>
    </source>
</evidence>
<evidence type="ECO:0000256" key="3">
    <source>
        <dbReference type="ARBA" id="ARBA00022643"/>
    </source>
</evidence>
<dbReference type="SUPFAM" id="SSF56645">
    <property type="entry name" value="Acyl-CoA dehydrogenase NM domain-like"/>
    <property type="match status" value="1"/>
</dbReference>
<evidence type="ECO:0000259" key="15">
    <source>
        <dbReference type="Pfam" id="PF02771"/>
    </source>
</evidence>
<dbReference type="InterPro" id="IPR009100">
    <property type="entry name" value="AcylCoA_DH/oxidase_NM_dom_sf"/>
</dbReference>
<keyword evidence="4" id="KW-0547">Nucleotide-binding</keyword>
<dbReference type="SUPFAM" id="SSF47203">
    <property type="entry name" value="Acyl-CoA dehydrogenase C-terminal domain-like"/>
    <property type="match status" value="1"/>
</dbReference>
<dbReference type="Gene3D" id="1.10.540.10">
    <property type="entry name" value="Acyl-CoA dehydrogenase/oxidase, N-terminal domain"/>
    <property type="match status" value="1"/>
</dbReference>
<evidence type="ECO:0000256" key="8">
    <source>
        <dbReference type="ARBA" id="ARBA00034317"/>
    </source>
</evidence>
<name>A0ABW3GJ56_9PROT</name>
<dbReference type="InterPro" id="IPR006091">
    <property type="entry name" value="Acyl-CoA_Oxase/DH_mid-dom"/>
</dbReference>
<evidence type="ECO:0000259" key="16">
    <source>
        <dbReference type="Pfam" id="PF08028"/>
    </source>
</evidence>
<dbReference type="PANTHER" id="PTHR43884:SF12">
    <property type="entry name" value="ISOVALERYL-COA DEHYDROGENASE, MITOCHONDRIAL-RELATED"/>
    <property type="match status" value="1"/>
</dbReference>
<keyword evidence="5" id="KW-0560">Oxidoreductase</keyword>
<evidence type="ECO:0000256" key="11">
    <source>
        <dbReference type="ARBA" id="ARBA00047859"/>
    </source>
</evidence>
<dbReference type="Pfam" id="PF02771">
    <property type="entry name" value="Acyl-CoA_dh_N"/>
    <property type="match status" value="1"/>
</dbReference>
<gene>
    <name evidence="17" type="ORF">ACFQ1T_02690</name>
</gene>
<comment type="catalytic activity">
    <reaction evidence="13">
        <text>dibenzothiophene + 2 FMNH2 + 2 O2 = dibenzothiophene 5,5-dioxide + 2 FMN + 2 H2O + 2 H(+)</text>
        <dbReference type="Rhea" id="RHEA:49072"/>
        <dbReference type="ChEBI" id="CHEBI:15377"/>
        <dbReference type="ChEBI" id="CHEBI:15378"/>
        <dbReference type="ChEBI" id="CHEBI:15379"/>
        <dbReference type="ChEBI" id="CHEBI:23681"/>
        <dbReference type="ChEBI" id="CHEBI:57618"/>
        <dbReference type="ChEBI" id="CHEBI:58210"/>
        <dbReference type="ChEBI" id="CHEBI:90356"/>
        <dbReference type="EC" id="1.14.14.21"/>
    </reaction>
</comment>
<accession>A0ABW3GJ56</accession>
<evidence type="ECO:0000256" key="1">
    <source>
        <dbReference type="ARBA" id="ARBA00004496"/>
    </source>
</evidence>
<comment type="subcellular location">
    <subcellularLocation>
        <location evidence="1">Cytoplasm</location>
    </subcellularLocation>
</comment>
<feature type="domain" description="Acyl-CoA dehydrogenase/oxidase N-terminal" evidence="15">
    <location>
        <begin position="39"/>
        <end position="122"/>
    </location>
</feature>
<dbReference type="InterPro" id="IPR037069">
    <property type="entry name" value="AcylCoA_DH/ox_N_sf"/>
</dbReference>
<dbReference type="InterPro" id="IPR013786">
    <property type="entry name" value="AcylCoA_DH/ox_N"/>
</dbReference>
<dbReference type="EC" id="1.14.14.21" evidence="9"/>
<evidence type="ECO:0000259" key="14">
    <source>
        <dbReference type="Pfam" id="PF02770"/>
    </source>
</evidence>
<evidence type="ECO:0000256" key="12">
    <source>
        <dbReference type="ARBA" id="ARBA00048445"/>
    </source>
</evidence>
<evidence type="ECO:0000313" key="17">
    <source>
        <dbReference type="EMBL" id="MFD0928679.1"/>
    </source>
</evidence>
<comment type="catalytic activity">
    <reaction evidence="12">
        <text>dibenzothiophene 5-oxide + FMNH2 + O2 = dibenzothiophene 5,5-dioxide + FMN + H2O + H(+)</text>
        <dbReference type="Rhea" id="RHEA:49080"/>
        <dbReference type="ChEBI" id="CHEBI:15377"/>
        <dbReference type="ChEBI" id="CHEBI:15378"/>
        <dbReference type="ChEBI" id="CHEBI:15379"/>
        <dbReference type="ChEBI" id="CHEBI:23683"/>
        <dbReference type="ChEBI" id="CHEBI:57618"/>
        <dbReference type="ChEBI" id="CHEBI:58210"/>
        <dbReference type="ChEBI" id="CHEBI:90356"/>
    </reaction>
</comment>
<dbReference type="EMBL" id="JBHTJW010000002">
    <property type="protein sequence ID" value="MFD0928679.1"/>
    <property type="molecule type" value="Genomic_DNA"/>
</dbReference>
<keyword evidence="2" id="KW-0285">Flavoprotein</keyword>
<dbReference type="Pfam" id="PF02770">
    <property type="entry name" value="Acyl-CoA_dh_M"/>
    <property type="match status" value="1"/>
</dbReference>
<sequence length="406" mass="44756">MTLALNLRPPAAEAEHGILFHGTPQQRADQLCDYLALTAVERDVAGGTPYPQRQAVRDSGLLSLWLPQQAGGLGASWAQTYRIIRQIARVDSSIAQVFAFQFLMLASIRLYGSETQWQHYFKLTAHQNLWWGNALNPLDQRTVARKVDGGYVFHGQKSFCSGSMDSDFLIVSAIEEGSGKFLVAAVPTSRAGITLKGDWDNIGQRQTDSGSAEFNQLKVEDHELLMQPGPLSSSFASLRSLVAQLIFTNIYLGIAEGALAEGAKYTRGSSRVWSGSLANSVYEDPYTLLHYGEFWAGLHASSVLADHAAELLDAAWQQGLALEDAQRGEVALAVFSAKVQATRAGLDVTTRIFEVAGARATTAKLRMDRFWRNLRVYTLHDPVDYKFKELGEWALNGQYPTPSFYS</sequence>
<organism evidence="17 18">
    <name type="scientific">Methylophilus glucosoxydans</name>
    <dbReference type="NCBI Taxonomy" id="752553"/>
    <lineage>
        <taxon>Bacteria</taxon>
        <taxon>Pseudomonadati</taxon>
        <taxon>Pseudomonadota</taxon>
        <taxon>Betaproteobacteria</taxon>
        <taxon>Nitrosomonadales</taxon>
        <taxon>Methylophilaceae</taxon>
        <taxon>Methylophilus</taxon>
    </lineage>
</organism>
<comment type="caution">
    <text evidence="17">The sequence shown here is derived from an EMBL/GenBank/DDBJ whole genome shotgun (WGS) entry which is preliminary data.</text>
</comment>
<evidence type="ECO:0000256" key="6">
    <source>
        <dbReference type="ARBA" id="ARBA00023033"/>
    </source>
</evidence>
<keyword evidence="18" id="KW-1185">Reference proteome</keyword>
<protein>
    <recommendedName>
        <fullName evidence="10">Dibenzothiophene monooxygenase</fullName>
        <ecNumber evidence="9">1.14.14.21</ecNumber>
    </recommendedName>
</protein>
<dbReference type="PANTHER" id="PTHR43884">
    <property type="entry name" value="ACYL-COA DEHYDROGENASE"/>
    <property type="match status" value="1"/>
</dbReference>
<dbReference type="Gene3D" id="1.20.140.10">
    <property type="entry name" value="Butyryl-CoA Dehydrogenase, subunit A, domain 3"/>
    <property type="match status" value="1"/>
</dbReference>
<comment type="pathway">
    <text evidence="7">Sulfur metabolism; dibenzothiophene degradation.</text>
</comment>
<comment type="similarity">
    <text evidence="8">Belongs to the DszC flavin monooxygenase family.</text>
</comment>
<evidence type="ECO:0000313" key="18">
    <source>
        <dbReference type="Proteomes" id="UP001597106"/>
    </source>
</evidence>
<evidence type="ECO:0000256" key="2">
    <source>
        <dbReference type="ARBA" id="ARBA00022630"/>
    </source>
</evidence>
<dbReference type="InterPro" id="IPR013107">
    <property type="entry name" value="Acyl-CoA_DH_C"/>
</dbReference>
<evidence type="ECO:0000256" key="13">
    <source>
        <dbReference type="ARBA" id="ARBA00049456"/>
    </source>
</evidence>
<evidence type="ECO:0000256" key="7">
    <source>
        <dbReference type="ARBA" id="ARBA00034307"/>
    </source>
</evidence>
<evidence type="ECO:0000256" key="9">
    <source>
        <dbReference type="ARBA" id="ARBA00034328"/>
    </source>
</evidence>
<evidence type="ECO:0000256" key="5">
    <source>
        <dbReference type="ARBA" id="ARBA00023002"/>
    </source>
</evidence>
<dbReference type="Proteomes" id="UP001597106">
    <property type="component" value="Unassembled WGS sequence"/>
</dbReference>
<feature type="domain" description="Acyl-CoA dehydrogenase C-terminal" evidence="16">
    <location>
        <begin position="247"/>
        <end position="382"/>
    </location>
</feature>
<reference evidence="18" key="1">
    <citation type="journal article" date="2019" name="Int. J. Syst. Evol. Microbiol.">
        <title>The Global Catalogue of Microorganisms (GCM) 10K type strain sequencing project: providing services to taxonomists for standard genome sequencing and annotation.</title>
        <authorList>
            <consortium name="The Broad Institute Genomics Platform"/>
            <consortium name="The Broad Institute Genome Sequencing Center for Infectious Disease"/>
            <person name="Wu L."/>
            <person name="Ma J."/>
        </authorList>
    </citation>
    <scope>NUCLEOTIDE SEQUENCE [LARGE SCALE GENOMIC DNA]</scope>
    <source>
        <strain evidence="18">CCUG 59685</strain>
    </source>
</reference>